<dbReference type="Proteomes" id="UP000224460">
    <property type="component" value="Unassembled WGS sequence"/>
</dbReference>
<accession>A0AC61DAV1</accession>
<protein>
    <submittedName>
        <fullName evidence="1">Fatty acid-binding protein DegV</fullName>
    </submittedName>
</protein>
<organism evidence="1 2">
    <name type="scientific">Sporanaerobium hydrogeniformans</name>
    <dbReference type="NCBI Taxonomy" id="3072179"/>
    <lineage>
        <taxon>Bacteria</taxon>
        <taxon>Bacillati</taxon>
        <taxon>Bacillota</taxon>
        <taxon>Clostridia</taxon>
        <taxon>Lachnospirales</taxon>
        <taxon>Lachnospiraceae</taxon>
        <taxon>Sporanaerobium</taxon>
    </lineage>
</organism>
<dbReference type="EMBL" id="PEDL01000017">
    <property type="protein sequence ID" value="PHV69868.1"/>
    <property type="molecule type" value="Genomic_DNA"/>
</dbReference>
<proteinExistence type="predicted"/>
<comment type="caution">
    <text evidence="1">The sequence shown here is derived from an EMBL/GenBank/DDBJ whole genome shotgun (WGS) entry which is preliminary data.</text>
</comment>
<evidence type="ECO:0000313" key="1">
    <source>
        <dbReference type="EMBL" id="PHV69868.1"/>
    </source>
</evidence>
<evidence type="ECO:0000313" key="2">
    <source>
        <dbReference type="Proteomes" id="UP000224460"/>
    </source>
</evidence>
<name>A0AC61DAV1_9FIRM</name>
<reference evidence="1" key="1">
    <citation type="submission" date="2017-10" db="EMBL/GenBank/DDBJ databases">
        <title>Genome sequence of cellulolytic Lachnospiraceae bacterium XHS1971 isolated from hotspring sediment.</title>
        <authorList>
            <person name="Vasudevan G."/>
            <person name="Joshi A.J."/>
            <person name="Hivarkar S."/>
            <person name="Lanjekar V.B."/>
            <person name="Dhakephalkar P.K."/>
            <person name="Dagar S."/>
        </authorList>
    </citation>
    <scope>NUCLEOTIDE SEQUENCE</scope>
    <source>
        <strain evidence="1">XHS1971</strain>
    </source>
</reference>
<gene>
    <name evidence="1" type="ORF">CS063_13595</name>
</gene>
<sequence>MFKLALVTDTASDLTIKQLEKYQIEMLHYQIIYKDKIYRDQLDITSREVIRNLEVEVPSTSLPPLEEIEQTFDRLKEAGYTHVLVVTLSSGLSGCYNAVRMIQQDYEGLQIYVYDSKTISIAEGMLILKAAELREKGYNLEQIVLELDKFRAKQHTLFIVDTLKYLMVGGRIGHVSGTIGTLLNLKPIITIGEDGKYKTFAKVRGRAKAISTFVKQCMEITSQEGRYNIYMNHGDGEDIKNTIKEQLLTLPHVETFEDWDWISPVACVHAGPGYVGMLIQEI</sequence>
<keyword evidence="2" id="KW-1185">Reference proteome</keyword>